<reference evidence="4" key="1">
    <citation type="submission" date="2016-11" db="UniProtKB">
        <authorList>
            <consortium name="WormBaseParasite"/>
        </authorList>
    </citation>
    <scope>IDENTIFICATION</scope>
</reference>
<feature type="compositionally biased region" description="Basic and acidic residues" evidence="1">
    <location>
        <begin position="151"/>
        <end position="160"/>
    </location>
</feature>
<feature type="domain" description="Tyrosine-protein phosphatase" evidence="2">
    <location>
        <begin position="241"/>
        <end position="420"/>
    </location>
</feature>
<dbReference type="PRINTS" id="PR00700">
    <property type="entry name" value="PRTYPHPHTASE"/>
</dbReference>
<feature type="region of interest" description="Disordered" evidence="1">
    <location>
        <begin position="1"/>
        <end position="173"/>
    </location>
</feature>
<dbReference type="PANTHER" id="PTHR46163">
    <property type="entry name" value="TYROSINE-PROTEIN PHOSPHATASE-RELATED"/>
    <property type="match status" value="1"/>
</dbReference>
<feature type="compositionally biased region" description="Basic and acidic residues" evidence="1">
    <location>
        <begin position="100"/>
        <end position="124"/>
    </location>
</feature>
<organism evidence="3 4">
    <name type="scientific">Steinernema glaseri</name>
    <dbReference type="NCBI Taxonomy" id="37863"/>
    <lineage>
        <taxon>Eukaryota</taxon>
        <taxon>Metazoa</taxon>
        <taxon>Ecdysozoa</taxon>
        <taxon>Nematoda</taxon>
        <taxon>Chromadorea</taxon>
        <taxon>Rhabditida</taxon>
        <taxon>Tylenchina</taxon>
        <taxon>Panagrolaimomorpha</taxon>
        <taxon>Strongyloidoidea</taxon>
        <taxon>Steinernematidae</taxon>
        <taxon>Steinernema</taxon>
    </lineage>
</organism>
<feature type="compositionally biased region" description="Basic residues" evidence="1">
    <location>
        <begin position="35"/>
        <end position="46"/>
    </location>
</feature>
<feature type="compositionally biased region" description="Basic residues" evidence="1">
    <location>
        <begin position="90"/>
        <end position="99"/>
    </location>
</feature>
<dbReference type="Proteomes" id="UP000095287">
    <property type="component" value="Unplaced"/>
</dbReference>
<dbReference type="CDD" id="cd00047">
    <property type="entry name" value="PTPc"/>
    <property type="match status" value="1"/>
</dbReference>
<evidence type="ECO:0000256" key="1">
    <source>
        <dbReference type="SAM" id="MobiDB-lite"/>
    </source>
</evidence>
<dbReference type="Pfam" id="PF00102">
    <property type="entry name" value="Y_phosphatase"/>
    <property type="match status" value="1"/>
</dbReference>
<dbReference type="GO" id="GO:0004725">
    <property type="term" value="F:protein tyrosine phosphatase activity"/>
    <property type="evidence" value="ECO:0007669"/>
    <property type="project" value="InterPro"/>
</dbReference>
<dbReference type="AlphaFoldDB" id="A0A1I8A5D3"/>
<dbReference type="PROSITE" id="PS50055">
    <property type="entry name" value="TYR_PHOSPHATASE_PTP"/>
    <property type="match status" value="1"/>
</dbReference>
<dbReference type="WBParaSite" id="L893_g32858.t1">
    <property type="protein sequence ID" value="L893_g32858.t1"/>
    <property type="gene ID" value="L893_g32858"/>
</dbReference>
<feature type="compositionally biased region" description="Basic and acidic residues" evidence="1">
    <location>
        <begin position="19"/>
        <end position="30"/>
    </location>
</feature>
<dbReference type="InterPro" id="IPR000242">
    <property type="entry name" value="PTP_cat"/>
</dbReference>
<name>A0A1I8A5D3_9BILA</name>
<dbReference type="Gene3D" id="3.90.190.10">
    <property type="entry name" value="Protein tyrosine phosphatase superfamily"/>
    <property type="match status" value="1"/>
</dbReference>
<keyword evidence="3" id="KW-1185">Reference proteome</keyword>
<dbReference type="InterPro" id="IPR029021">
    <property type="entry name" value="Prot-tyrosine_phosphatase-like"/>
</dbReference>
<dbReference type="SMART" id="SM00194">
    <property type="entry name" value="PTPc"/>
    <property type="match status" value="1"/>
</dbReference>
<accession>A0A1I8A5D3</accession>
<proteinExistence type="predicted"/>
<evidence type="ECO:0000313" key="4">
    <source>
        <dbReference type="WBParaSite" id="L893_g32858.t1"/>
    </source>
</evidence>
<evidence type="ECO:0000259" key="2">
    <source>
        <dbReference type="PROSITE" id="PS50055"/>
    </source>
</evidence>
<feature type="compositionally biased region" description="Basic residues" evidence="1">
    <location>
        <begin position="125"/>
        <end position="137"/>
    </location>
</feature>
<protein>
    <submittedName>
        <fullName evidence="4">Tyrosine-protein phosphatase domain-containing protein</fullName>
    </submittedName>
</protein>
<dbReference type="SUPFAM" id="SSF52799">
    <property type="entry name" value="(Phosphotyrosine protein) phosphatases II"/>
    <property type="match status" value="1"/>
</dbReference>
<evidence type="ECO:0000313" key="3">
    <source>
        <dbReference type="Proteomes" id="UP000095287"/>
    </source>
</evidence>
<sequence length="420" mass="47675">MAALLNRLKKAKADILNLTKDDKKKEEEPSSTRSSRARKKLRRPTVRTHERKDNAEVSTRQKKADRKGSSEVSTRQKKADRKENAEVSTRQKKLKRRENKKPDEMKKEERTKADDDGKEKEGTKKKIAALLKKKRMGRQTITEEGGEEETHENATKDTRKSPASVDCSERRTHNEKNVSEMVKAQMAAGAIEISSDDVKTAMRNFAIRSSSLLAPGALQEYIQSVKMYIPEDTTREAFDKNPTKNRYKDVVCADRDRVVLTKGDTDYIHANHVRGAPLPDSQHFICTQGPLPATVADFWRMCRQESTSSIIMLCETKEQGKDKCFQYWAEKEGEVMKVDGTEISITTKGKFVHDGSGVTTTLLHVKEKGEPDQSILHHQWKTWPDKGVPDNFETVLKLLQLVRKHDPKTSCVVHCSAGML</sequence>
<dbReference type="InterPro" id="IPR052782">
    <property type="entry name" value="Oocyte-zygote_transition_reg"/>
</dbReference>